<proteinExistence type="predicted"/>
<dbReference type="EMBL" id="LUTY01000069">
    <property type="protein sequence ID" value="OAD23974.1"/>
    <property type="molecule type" value="Genomic_DNA"/>
</dbReference>
<dbReference type="Proteomes" id="UP000076962">
    <property type="component" value="Unassembled WGS sequence"/>
</dbReference>
<keyword evidence="3" id="KW-1185">Reference proteome</keyword>
<gene>
    <name evidence="2" type="ORF">THIOM_000179</name>
</gene>
<sequence>MNENPYQVPETSVLLYSENLTMNESSKWEKAEKFIIAFFLVFNIILLFGLLAALWSSEKDFVRGSGYTTPVMVVLLLHIILQIMGHIILFLVNLVICLFHGFHIRRVKKIFIVFIGGVVSVGVWIALVAAYASNGKYDLIIAPADTGSSVMFVMAIVVNGFYYMVMKDGRTVSTEDG</sequence>
<protein>
    <submittedName>
        <fullName evidence="2">Membrane protein</fullName>
    </submittedName>
</protein>
<reference evidence="2 3" key="1">
    <citation type="submission" date="2016-05" db="EMBL/GenBank/DDBJ databases">
        <title>Single-cell genome of chain-forming Candidatus Thiomargarita nelsonii and comparison to other large sulfur-oxidizing bacteria.</title>
        <authorList>
            <person name="Winkel M."/>
            <person name="Salman V."/>
            <person name="Woyke T."/>
            <person name="Schulz-Vogt H."/>
            <person name="Richter M."/>
            <person name="Flood B."/>
            <person name="Bailey J."/>
            <person name="Amann R."/>
            <person name="Mussmann M."/>
        </authorList>
    </citation>
    <scope>NUCLEOTIDE SEQUENCE [LARGE SCALE GENOMIC DNA]</scope>
    <source>
        <strain evidence="2 3">THI036</strain>
    </source>
</reference>
<evidence type="ECO:0000313" key="3">
    <source>
        <dbReference type="Proteomes" id="UP000076962"/>
    </source>
</evidence>
<feature type="transmembrane region" description="Helical" evidence="1">
    <location>
        <begin position="139"/>
        <end position="165"/>
    </location>
</feature>
<feature type="transmembrane region" description="Helical" evidence="1">
    <location>
        <begin position="75"/>
        <end position="99"/>
    </location>
</feature>
<dbReference type="AlphaFoldDB" id="A0A176S7S8"/>
<keyword evidence="1" id="KW-0812">Transmembrane</keyword>
<evidence type="ECO:0000256" key="1">
    <source>
        <dbReference type="SAM" id="Phobius"/>
    </source>
</evidence>
<feature type="transmembrane region" description="Helical" evidence="1">
    <location>
        <begin position="34"/>
        <end position="55"/>
    </location>
</feature>
<keyword evidence="1" id="KW-1133">Transmembrane helix</keyword>
<organism evidence="2 3">
    <name type="scientific">Candidatus Thiomargarita nelsonii</name>
    <dbReference type="NCBI Taxonomy" id="1003181"/>
    <lineage>
        <taxon>Bacteria</taxon>
        <taxon>Pseudomonadati</taxon>
        <taxon>Pseudomonadota</taxon>
        <taxon>Gammaproteobacteria</taxon>
        <taxon>Thiotrichales</taxon>
        <taxon>Thiotrichaceae</taxon>
        <taxon>Thiomargarita</taxon>
    </lineage>
</organism>
<keyword evidence="1" id="KW-0472">Membrane</keyword>
<evidence type="ECO:0000313" key="2">
    <source>
        <dbReference type="EMBL" id="OAD23974.1"/>
    </source>
</evidence>
<accession>A0A176S7S8</accession>
<feature type="transmembrane region" description="Helical" evidence="1">
    <location>
        <begin position="111"/>
        <end position="133"/>
    </location>
</feature>
<comment type="caution">
    <text evidence="2">The sequence shown here is derived from an EMBL/GenBank/DDBJ whole genome shotgun (WGS) entry which is preliminary data.</text>
</comment>
<name>A0A176S7S8_9GAMM</name>